<comment type="function">
    <text evidence="2 11">Catalyzes the insertion of molybdate into adenylated molybdopterin with the concomitant release of AMP.</text>
</comment>
<dbReference type="PANTHER" id="PTHR10192:SF5">
    <property type="entry name" value="GEPHYRIN"/>
    <property type="match status" value="1"/>
</dbReference>
<sequence length="391" mass="42231">MISVHEAKALIANNIQPLSPVKLPLSQANQHILAEDVFAICDIPAYEQSSMDGYAIRFAEANIALELNGEMAAGTNTQLTITAGQASRIFTGAPLPSGADTVVMQEKTEILDGKLVIQDRNLSAGLNVRNKGAEMKTGALAMRKGDYLSPAALGFLAGIGITGVSVFPMPKVSIILTGKELVQPGETLAFGQVYESNSYSLKAALNQEGINQVEIFEADDDLEVLTTLLQRALKTSDIVLLTGGVSVGDYDFVLEASARCGIQKVFHKVKQKPGKPLFFGRLEQQYIFGLPGNPSSVLSCFYNYVLPTLAALSGKINPVKEMEAELSSAYKKSSGLTHFLKAHYQNGKVIPLGAQESFRLSTFAQANCLIMLEEETEQVNQDERVKIMLLP</sequence>
<comment type="similarity">
    <text evidence="4 11">Belongs to the MoeA family.</text>
</comment>
<dbReference type="GO" id="GO:0005829">
    <property type="term" value="C:cytosol"/>
    <property type="evidence" value="ECO:0007669"/>
    <property type="project" value="TreeGrafter"/>
</dbReference>
<dbReference type="InterPro" id="IPR036135">
    <property type="entry name" value="MoeA_linker/N_sf"/>
</dbReference>
<dbReference type="InterPro" id="IPR005111">
    <property type="entry name" value="MoeA_C_domain_IV"/>
</dbReference>
<comment type="cofactor">
    <cofactor evidence="1 11">
        <name>Mg(2+)</name>
        <dbReference type="ChEBI" id="CHEBI:18420"/>
    </cofactor>
</comment>
<keyword evidence="9 11" id="KW-0501">Molybdenum cofactor biosynthesis</keyword>
<evidence type="ECO:0000256" key="10">
    <source>
        <dbReference type="ARBA" id="ARBA00047317"/>
    </source>
</evidence>
<feature type="domain" description="MoaB/Mog" evidence="12">
    <location>
        <begin position="173"/>
        <end position="311"/>
    </location>
</feature>
<dbReference type="Pfam" id="PF03454">
    <property type="entry name" value="MoeA_C"/>
    <property type="match status" value="1"/>
</dbReference>
<dbReference type="Gene3D" id="3.90.105.10">
    <property type="entry name" value="Molybdopterin biosynthesis moea protein, domain 2"/>
    <property type="match status" value="1"/>
</dbReference>
<dbReference type="SUPFAM" id="SSF63867">
    <property type="entry name" value="MoeA C-terminal domain-like"/>
    <property type="match status" value="1"/>
</dbReference>
<dbReference type="Pfam" id="PF00994">
    <property type="entry name" value="MoCF_biosynth"/>
    <property type="match status" value="1"/>
</dbReference>
<evidence type="ECO:0000256" key="3">
    <source>
        <dbReference type="ARBA" id="ARBA00005046"/>
    </source>
</evidence>
<dbReference type="SUPFAM" id="SSF63882">
    <property type="entry name" value="MoeA N-terminal region -like"/>
    <property type="match status" value="1"/>
</dbReference>
<comment type="catalytic activity">
    <reaction evidence="10">
        <text>adenylyl-molybdopterin + molybdate = Mo-molybdopterin + AMP + H(+)</text>
        <dbReference type="Rhea" id="RHEA:35047"/>
        <dbReference type="ChEBI" id="CHEBI:15378"/>
        <dbReference type="ChEBI" id="CHEBI:36264"/>
        <dbReference type="ChEBI" id="CHEBI:62727"/>
        <dbReference type="ChEBI" id="CHEBI:71302"/>
        <dbReference type="ChEBI" id="CHEBI:456215"/>
        <dbReference type="EC" id="2.10.1.1"/>
    </reaction>
</comment>
<dbReference type="Pfam" id="PF03453">
    <property type="entry name" value="MoeA_N"/>
    <property type="match status" value="1"/>
</dbReference>
<gene>
    <name evidence="13" type="ORF">OQZ29_21020</name>
</gene>
<keyword evidence="5 11" id="KW-0500">Molybdenum</keyword>
<comment type="caution">
    <text evidence="13">The sequence shown here is derived from an EMBL/GenBank/DDBJ whole genome shotgun (WGS) entry which is preliminary data.</text>
</comment>
<dbReference type="GO" id="GO:0046872">
    <property type="term" value="F:metal ion binding"/>
    <property type="evidence" value="ECO:0007669"/>
    <property type="project" value="UniProtKB-UniRule"/>
</dbReference>
<reference evidence="13" key="1">
    <citation type="submission" date="2022-11" db="EMBL/GenBank/DDBJ databases">
        <authorList>
            <person name="Graham C."/>
            <person name="Newman J.D."/>
        </authorList>
    </citation>
    <scope>NUCLEOTIDE SEQUENCE</scope>
    <source>
        <strain evidence="13">DSM 19486</strain>
    </source>
</reference>
<dbReference type="RefSeq" id="WP_010603179.1">
    <property type="nucleotide sequence ID" value="NZ_JAPJUH010000007.1"/>
</dbReference>
<keyword evidence="6 11" id="KW-0808">Transferase</keyword>
<dbReference type="Gene3D" id="2.40.340.10">
    <property type="entry name" value="MoeA, C-terminal, domain IV"/>
    <property type="match status" value="1"/>
</dbReference>
<proteinExistence type="inferred from homology"/>
<dbReference type="InterPro" id="IPR038987">
    <property type="entry name" value="MoeA-like"/>
</dbReference>
<evidence type="ECO:0000256" key="5">
    <source>
        <dbReference type="ARBA" id="ARBA00022505"/>
    </source>
</evidence>
<accession>A0A9X3DGK3</accession>
<keyword evidence="8 11" id="KW-0460">Magnesium</keyword>
<dbReference type="AlphaFoldDB" id="A0A9X3DGK3"/>
<evidence type="ECO:0000256" key="11">
    <source>
        <dbReference type="RuleBase" id="RU365090"/>
    </source>
</evidence>
<dbReference type="GO" id="GO:0061599">
    <property type="term" value="F:molybdopterin molybdotransferase activity"/>
    <property type="evidence" value="ECO:0007669"/>
    <property type="project" value="UniProtKB-UniRule"/>
</dbReference>
<dbReference type="Proteomes" id="UP001142592">
    <property type="component" value="Unassembled WGS sequence"/>
</dbReference>
<evidence type="ECO:0000256" key="4">
    <source>
        <dbReference type="ARBA" id="ARBA00010763"/>
    </source>
</evidence>
<dbReference type="InterPro" id="IPR001453">
    <property type="entry name" value="MoaB/Mog_dom"/>
</dbReference>
<dbReference type="NCBIfam" id="NF045515">
    <property type="entry name" value="Glp_gephyrin"/>
    <property type="match status" value="1"/>
</dbReference>
<dbReference type="InterPro" id="IPR005110">
    <property type="entry name" value="MoeA_linker/N"/>
</dbReference>
<dbReference type="SMART" id="SM00852">
    <property type="entry name" value="MoCF_biosynth"/>
    <property type="match status" value="1"/>
</dbReference>
<name>A0A9X3DGK3_9SPHI</name>
<evidence type="ECO:0000256" key="9">
    <source>
        <dbReference type="ARBA" id="ARBA00023150"/>
    </source>
</evidence>
<evidence type="ECO:0000256" key="2">
    <source>
        <dbReference type="ARBA" id="ARBA00002901"/>
    </source>
</evidence>
<evidence type="ECO:0000256" key="6">
    <source>
        <dbReference type="ARBA" id="ARBA00022679"/>
    </source>
</evidence>
<dbReference type="PANTHER" id="PTHR10192">
    <property type="entry name" value="MOLYBDOPTERIN BIOSYNTHESIS PROTEIN"/>
    <property type="match status" value="1"/>
</dbReference>
<evidence type="ECO:0000313" key="13">
    <source>
        <dbReference type="EMBL" id="MCX3267257.1"/>
    </source>
</evidence>
<evidence type="ECO:0000256" key="1">
    <source>
        <dbReference type="ARBA" id="ARBA00001946"/>
    </source>
</evidence>
<dbReference type="GO" id="GO:0006777">
    <property type="term" value="P:Mo-molybdopterin cofactor biosynthetic process"/>
    <property type="evidence" value="ECO:0007669"/>
    <property type="project" value="UniProtKB-UniRule"/>
</dbReference>
<protein>
    <recommendedName>
        <fullName evidence="11">Molybdopterin molybdenumtransferase</fullName>
        <ecNumber evidence="11">2.10.1.1</ecNumber>
    </recommendedName>
</protein>
<evidence type="ECO:0000313" key="14">
    <source>
        <dbReference type="Proteomes" id="UP001142592"/>
    </source>
</evidence>
<evidence type="ECO:0000256" key="7">
    <source>
        <dbReference type="ARBA" id="ARBA00022723"/>
    </source>
</evidence>
<dbReference type="SUPFAM" id="SSF53218">
    <property type="entry name" value="Molybdenum cofactor biosynthesis proteins"/>
    <property type="match status" value="1"/>
</dbReference>
<dbReference type="InterPro" id="IPR036425">
    <property type="entry name" value="MoaB/Mog-like_dom_sf"/>
</dbReference>
<organism evidence="13 14">
    <name type="scientific">Pedobacter agri</name>
    <dbReference type="NCBI Taxonomy" id="454586"/>
    <lineage>
        <taxon>Bacteria</taxon>
        <taxon>Pseudomonadati</taxon>
        <taxon>Bacteroidota</taxon>
        <taxon>Sphingobacteriia</taxon>
        <taxon>Sphingobacteriales</taxon>
        <taxon>Sphingobacteriaceae</taxon>
        <taxon>Pedobacter</taxon>
    </lineage>
</organism>
<evidence type="ECO:0000256" key="8">
    <source>
        <dbReference type="ARBA" id="ARBA00022842"/>
    </source>
</evidence>
<keyword evidence="7 11" id="KW-0479">Metal-binding</keyword>
<dbReference type="InterPro" id="IPR036688">
    <property type="entry name" value="MoeA_C_domain_IV_sf"/>
</dbReference>
<dbReference type="EMBL" id="JAPJUH010000007">
    <property type="protein sequence ID" value="MCX3267257.1"/>
    <property type="molecule type" value="Genomic_DNA"/>
</dbReference>
<comment type="pathway">
    <text evidence="3 11">Cofactor biosynthesis; molybdopterin biosynthesis.</text>
</comment>
<dbReference type="FunFam" id="3.40.980.10:FF:000004">
    <property type="entry name" value="Molybdopterin molybdenumtransferase"/>
    <property type="match status" value="1"/>
</dbReference>
<keyword evidence="14" id="KW-1185">Reference proteome</keyword>
<dbReference type="Gene3D" id="3.40.980.10">
    <property type="entry name" value="MoaB/Mog-like domain"/>
    <property type="match status" value="1"/>
</dbReference>
<dbReference type="NCBIfam" id="TIGR00177">
    <property type="entry name" value="molyb_syn"/>
    <property type="match status" value="1"/>
</dbReference>
<evidence type="ECO:0000259" key="12">
    <source>
        <dbReference type="SMART" id="SM00852"/>
    </source>
</evidence>
<dbReference type="EC" id="2.10.1.1" evidence="11"/>
<dbReference type="CDD" id="cd00887">
    <property type="entry name" value="MoeA"/>
    <property type="match status" value="1"/>
</dbReference>
<dbReference type="Gene3D" id="2.170.190.11">
    <property type="entry name" value="Molybdopterin biosynthesis moea protein, domain 3"/>
    <property type="match status" value="1"/>
</dbReference>